<evidence type="ECO:0000313" key="2">
    <source>
        <dbReference type="EMBL" id="CUU40800.1"/>
    </source>
</evidence>
<dbReference type="OrthoDB" id="5292899at2"/>
<dbReference type="Proteomes" id="UP000064525">
    <property type="component" value="Chromosome I"/>
</dbReference>
<reference evidence="3 4" key="1">
    <citation type="journal article" date="2014" name="Genome Announc.">
        <title>Draft genome sequences of eight enterohepatic helicobacter species isolated from both laboratory and wild rodents.</title>
        <authorList>
            <person name="Sheh A."/>
            <person name="Shen Z."/>
            <person name="Fox J.G."/>
        </authorList>
    </citation>
    <scope>NUCLEOTIDE SEQUENCE [LARGE SCALE GENOMIC DNA]</scope>
    <source>
        <strain evidence="3 4">MIT 98-6810</strain>
    </source>
</reference>
<reference evidence="5" key="2">
    <citation type="submission" date="2015-11" db="EMBL/GenBank/DDBJ databases">
        <authorList>
            <person name="Anvar S.Y."/>
        </authorList>
    </citation>
    <scope>NUCLEOTIDE SEQUENCE [LARGE SCALE GENOMIC DNA]</scope>
</reference>
<keyword evidence="4" id="KW-1185">Reference proteome</keyword>
<dbReference type="InterPro" id="IPR007372">
    <property type="entry name" value="Lipid/polyisoprenoid-bd_YceI"/>
</dbReference>
<dbReference type="GeneID" id="78152036"/>
<dbReference type="Proteomes" id="UP000029925">
    <property type="component" value="Unassembled WGS sequence"/>
</dbReference>
<dbReference type="AlphaFoldDB" id="A0A099UCX1"/>
<dbReference type="Pfam" id="PF04264">
    <property type="entry name" value="YceI"/>
    <property type="match status" value="1"/>
</dbReference>
<evidence type="ECO:0000313" key="5">
    <source>
        <dbReference type="Proteomes" id="UP000064525"/>
    </source>
</evidence>
<accession>A0A099UCX1</accession>
<dbReference type="SUPFAM" id="SSF101874">
    <property type="entry name" value="YceI-like"/>
    <property type="match status" value="1"/>
</dbReference>
<sequence>MKKIIVGMILAGGLVYGASIDTSKAEVKWTAFKTPAKIGVNGKFDDVQFKFGTPNKTQSLESQLNNATATIDVNKINTADKDRDDTIRTHFFGHFQKKEPIKVTFKEVIEGKNKGTLLANVRMNGKTNKVPMQFEVTSDKNKKLIVKGVIDIGAFGAENARASLQAAVADLHEGLTWSQVEIALEAPLK</sequence>
<dbReference type="Gene3D" id="2.40.128.110">
    <property type="entry name" value="Lipid/polyisoprenoid-binding, YceI-like"/>
    <property type="match status" value="1"/>
</dbReference>
<organism evidence="2 5">
    <name type="scientific">Helicobacter typhlonius</name>
    <dbReference type="NCBI Taxonomy" id="76936"/>
    <lineage>
        <taxon>Bacteria</taxon>
        <taxon>Pseudomonadati</taxon>
        <taxon>Campylobacterota</taxon>
        <taxon>Epsilonproteobacteria</taxon>
        <taxon>Campylobacterales</taxon>
        <taxon>Helicobacteraceae</taxon>
        <taxon>Helicobacter</taxon>
    </lineage>
</organism>
<dbReference type="EMBL" id="JRPF02000003">
    <property type="protein sequence ID" value="TLD78805.1"/>
    <property type="molecule type" value="Genomic_DNA"/>
</dbReference>
<reference evidence="2" key="3">
    <citation type="submission" date="2015-11" db="EMBL/GenBank/DDBJ databases">
        <authorList>
            <person name="Zhang Y."/>
            <person name="Guo Z."/>
        </authorList>
    </citation>
    <scope>NUCLEOTIDE SEQUENCE</scope>
    <source>
        <strain evidence="2">1</strain>
    </source>
</reference>
<name>A0A099UCX1_9HELI</name>
<evidence type="ECO:0000313" key="4">
    <source>
        <dbReference type="Proteomes" id="UP000029925"/>
    </source>
</evidence>
<feature type="domain" description="Lipid/polyisoprenoid-binding YceI-like" evidence="1">
    <location>
        <begin position="20"/>
        <end position="166"/>
    </location>
</feature>
<dbReference type="InterPro" id="IPR036761">
    <property type="entry name" value="TTHA0802/YceI-like_sf"/>
</dbReference>
<protein>
    <submittedName>
        <fullName evidence="2">Putative periplasmic protein</fullName>
    </submittedName>
    <submittedName>
        <fullName evidence="3">YceI family protein</fullName>
    </submittedName>
</protein>
<proteinExistence type="predicted"/>
<dbReference type="EMBL" id="LN907858">
    <property type="protein sequence ID" value="CUU40800.1"/>
    <property type="molecule type" value="Genomic_DNA"/>
</dbReference>
<gene>
    <name evidence="2" type="ORF">BN2458_PEG1917</name>
    <name evidence="3" type="ORF">LS75_003355</name>
</gene>
<dbReference type="STRING" id="76936.BN2458_PEG1917"/>
<dbReference type="KEGG" id="hty:BN2458_PEG1917"/>
<dbReference type="PATRIC" id="fig|76936.10.peg.1867"/>
<dbReference type="RefSeq" id="WP_034327133.1">
    <property type="nucleotide sequence ID" value="NZ_CAJTQN010000001.1"/>
</dbReference>
<evidence type="ECO:0000259" key="1">
    <source>
        <dbReference type="Pfam" id="PF04264"/>
    </source>
</evidence>
<evidence type="ECO:0000313" key="3">
    <source>
        <dbReference type="EMBL" id="TLD78805.1"/>
    </source>
</evidence>